<name>A0A8J3A5X5_9PROT</name>
<keyword evidence="4 7" id="KW-0812">Transmembrane</keyword>
<gene>
    <name evidence="11" type="ORF">FF098_016770</name>
    <name evidence="10" type="ORF">GCM10011355_32520</name>
</gene>
<dbReference type="GO" id="GO:0005886">
    <property type="term" value="C:plasma membrane"/>
    <property type="evidence" value="ECO:0007669"/>
    <property type="project" value="UniProtKB-SubCell"/>
</dbReference>
<feature type="transmembrane region" description="Helical" evidence="8">
    <location>
        <begin position="212"/>
        <end position="236"/>
    </location>
</feature>
<evidence type="ECO:0000256" key="8">
    <source>
        <dbReference type="SAM" id="Phobius"/>
    </source>
</evidence>
<feature type="transmembrane region" description="Helical" evidence="8">
    <location>
        <begin position="291"/>
        <end position="313"/>
    </location>
</feature>
<feature type="transmembrane region" description="Helical" evidence="8">
    <location>
        <begin position="423"/>
        <end position="444"/>
    </location>
</feature>
<feature type="transmembrane region" description="Helical" evidence="8">
    <location>
        <begin position="169"/>
        <end position="192"/>
    </location>
</feature>
<feature type="domain" description="NADH:quinone oxidoreductase/Mrp antiporter transmembrane" evidence="9">
    <location>
        <begin position="134"/>
        <end position="431"/>
    </location>
</feature>
<sequence>MFSLLSPELAMYVSLIVPIFGLFGIMLADKAPNVREGVTLVTGVIVFYMAIIVAVAVSGGARPGFEVAEIIPGLAIRFEVEPLGAMFGVIASGLWIVNSLYSIGYMRGTHEKHQTRFYMCFAIAIMSALGIAYSANLLTFFIFYEVLTLSTFPLVTHKENEAARNGGRIYLGILLGTSIGLLLPAIVLTWVITGTTEFTLGGLFAGGADGPLLMMTSPVVFVLLALFAFGIGKAALMPIHPWLPAAMVAPTPVSAFLHAVAVVKAGVFAMLKVVIFIFGIDFLAGGWAADFFLWLAAFSVLAASAIAMTQDNLKSRLAFSTVSQLSYVTIGAMLATSMGAAGGAAQIAAHALGKMTLFMCAGAIYVAHHKSLISDMRGLGRKMPFTFIAFIIGACSIIGLPPMAGSWPKFMLMWGAADAGHQLIFLVLIASSLMNIVYLLTPMLRGFMDPLSPSLKLEKGGLAEAPLFCLVPAWITAIGTIVLFFYIKPLLAFLEPVTGAMGQLSAVVGG</sequence>
<feature type="transmembrane region" description="Helical" evidence="8">
    <location>
        <begin position="256"/>
        <end position="279"/>
    </location>
</feature>
<evidence type="ECO:0000256" key="5">
    <source>
        <dbReference type="ARBA" id="ARBA00022989"/>
    </source>
</evidence>
<protein>
    <submittedName>
        <fullName evidence="10">Cation:proton antiporter</fullName>
    </submittedName>
    <submittedName>
        <fullName evidence="11">Monovalent cation/H+ antiporter subunit D family protein</fullName>
    </submittedName>
</protein>
<dbReference type="Pfam" id="PF00361">
    <property type="entry name" value="Proton_antipo_M"/>
    <property type="match status" value="1"/>
</dbReference>
<comment type="subcellular location">
    <subcellularLocation>
        <location evidence="1">Cell membrane</location>
        <topology evidence="1">Multi-pass membrane protein</topology>
    </subcellularLocation>
    <subcellularLocation>
        <location evidence="7">Membrane</location>
        <topology evidence="7">Multi-pass membrane protein</topology>
    </subcellularLocation>
</comment>
<feature type="transmembrane region" description="Helical" evidence="8">
    <location>
        <begin position="40"/>
        <end position="65"/>
    </location>
</feature>
<dbReference type="Proteomes" id="UP000818603">
    <property type="component" value="Unassembled WGS sequence"/>
</dbReference>
<keyword evidence="5 8" id="KW-1133">Transmembrane helix</keyword>
<reference evidence="10" key="1">
    <citation type="journal article" date="2014" name="Int. J. Syst. Evol. Microbiol.">
        <title>Complete genome sequence of Corynebacterium casei LMG S-19264T (=DSM 44701T), isolated from a smear-ripened cheese.</title>
        <authorList>
            <consortium name="US DOE Joint Genome Institute (JGI-PGF)"/>
            <person name="Walter F."/>
            <person name="Albersmeier A."/>
            <person name="Kalinowski J."/>
            <person name="Ruckert C."/>
        </authorList>
    </citation>
    <scope>NUCLEOTIDE SEQUENCE</scope>
    <source>
        <strain evidence="10">CGMCC 1.14984</strain>
    </source>
</reference>
<keyword evidence="3" id="KW-1003">Cell membrane</keyword>
<proteinExistence type="inferred from homology"/>
<comment type="similarity">
    <text evidence="2">Belongs to the CPA3 antiporters (TC 2.A.63) subunit D family.</text>
</comment>
<feature type="transmembrane region" description="Helical" evidence="8">
    <location>
        <begin position="85"/>
        <end position="105"/>
    </location>
</feature>
<dbReference type="InterPro" id="IPR050586">
    <property type="entry name" value="CPA3_Na-H_Antiporter_D"/>
</dbReference>
<dbReference type="AlphaFoldDB" id="A0A8J3A5X5"/>
<dbReference type="EMBL" id="VCJR02000006">
    <property type="protein sequence ID" value="NHK29563.1"/>
    <property type="molecule type" value="Genomic_DNA"/>
</dbReference>
<evidence type="ECO:0000313" key="11">
    <source>
        <dbReference type="EMBL" id="NHK29563.1"/>
    </source>
</evidence>
<organism evidence="10 12">
    <name type="scientific">Aquisalinus luteolus</name>
    <dbReference type="NCBI Taxonomy" id="1566827"/>
    <lineage>
        <taxon>Bacteria</taxon>
        <taxon>Pseudomonadati</taxon>
        <taxon>Pseudomonadota</taxon>
        <taxon>Alphaproteobacteria</taxon>
        <taxon>Parvularculales</taxon>
        <taxon>Parvularculaceae</taxon>
        <taxon>Aquisalinus</taxon>
    </lineage>
</organism>
<feature type="transmembrane region" description="Helical" evidence="8">
    <location>
        <begin position="325"/>
        <end position="349"/>
    </location>
</feature>
<feature type="transmembrane region" description="Helical" evidence="8">
    <location>
        <begin position="355"/>
        <end position="373"/>
    </location>
</feature>
<reference evidence="10" key="3">
    <citation type="submission" date="2020-09" db="EMBL/GenBank/DDBJ databases">
        <authorList>
            <person name="Sun Q."/>
            <person name="Zhou Y."/>
        </authorList>
    </citation>
    <scope>NUCLEOTIDE SEQUENCE</scope>
    <source>
        <strain evidence="10">CGMCC 1.14984</strain>
    </source>
</reference>
<dbReference type="EMBL" id="BMGZ01000004">
    <property type="protein sequence ID" value="GGI01566.1"/>
    <property type="molecule type" value="Genomic_DNA"/>
</dbReference>
<evidence type="ECO:0000313" key="12">
    <source>
        <dbReference type="Proteomes" id="UP000621856"/>
    </source>
</evidence>
<keyword evidence="13" id="KW-1185">Reference proteome</keyword>
<evidence type="ECO:0000256" key="6">
    <source>
        <dbReference type="ARBA" id="ARBA00023136"/>
    </source>
</evidence>
<reference evidence="11 13" key="2">
    <citation type="submission" date="2020-02" db="EMBL/GenBank/DDBJ databases">
        <title>Genome sequence of Parvularcula flava strain NH6-79.</title>
        <authorList>
            <person name="Abdul Karim M.H."/>
            <person name="Lam M.Q."/>
            <person name="Chen S.J."/>
            <person name="Yahya A."/>
            <person name="Shahir S."/>
            <person name="Shamsir M.S."/>
            <person name="Chong C.S."/>
        </authorList>
    </citation>
    <scope>NUCLEOTIDE SEQUENCE [LARGE SCALE GENOMIC DNA]</scope>
    <source>
        <strain evidence="11 13">NH6-79</strain>
    </source>
</reference>
<comment type="caution">
    <text evidence="10">The sequence shown here is derived from an EMBL/GenBank/DDBJ whole genome shotgun (WGS) entry which is preliminary data.</text>
</comment>
<dbReference type="PANTHER" id="PTHR42703:SF1">
    <property type="entry name" value="NA(+)_H(+) ANTIPORTER SUBUNIT D1"/>
    <property type="match status" value="1"/>
</dbReference>
<feature type="transmembrane region" description="Helical" evidence="8">
    <location>
        <begin position="385"/>
        <end position="403"/>
    </location>
</feature>
<evidence type="ECO:0000313" key="13">
    <source>
        <dbReference type="Proteomes" id="UP000818603"/>
    </source>
</evidence>
<dbReference type="PANTHER" id="PTHR42703">
    <property type="entry name" value="NADH DEHYDROGENASE"/>
    <property type="match status" value="1"/>
</dbReference>
<dbReference type="Proteomes" id="UP000621856">
    <property type="component" value="Unassembled WGS sequence"/>
</dbReference>
<feature type="transmembrane region" description="Helical" evidence="8">
    <location>
        <begin position="465"/>
        <end position="487"/>
    </location>
</feature>
<evidence type="ECO:0000256" key="2">
    <source>
        <dbReference type="ARBA" id="ARBA00005346"/>
    </source>
</evidence>
<feature type="transmembrane region" description="Helical" evidence="8">
    <location>
        <begin position="141"/>
        <end position="157"/>
    </location>
</feature>
<accession>A0A8J3A5X5</accession>
<keyword evidence="6 8" id="KW-0472">Membrane</keyword>
<evidence type="ECO:0000256" key="7">
    <source>
        <dbReference type="RuleBase" id="RU000320"/>
    </source>
</evidence>
<dbReference type="PRINTS" id="PR01434">
    <property type="entry name" value="NADHDHGNASE5"/>
</dbReference>
<dbReference type="RefSeq" id="WP_155142746.1">
    <property type="nucleotide sequence ID" value="NZ_BMGZ01000004.1"/>
</dbReference>
<feature type="transmembrane region" description="Helical" evidence="8">
    <location>
        <begin position="117"/>
        <end position="135"/>
    </location>
</feature>
<evidence type="ECO:0000256" key="3">
    <source>
        <dbReference type="ARBA" id="ARBA00022475"/>
    </source>
</evidence>
<evidence type="ECO:0000256" key="1">
    <source>
        <dbReference type="ARBA" id="ARBA00004651"/>
    </source>
</evidence>
<evidence type="ECO:0000313" key="10">
    <source>
        <dbReference type="EMBL" id="GGI01566.1"/>
    </source>
</evidence>
<evidence type="ECO:0000259" key="9">
    <source>
        <dbReference type="Pfam" id="PF00361"/>
    </source>
</evidence>
<evidence type="ECO:0000256" key="4">
    <source>
        <dbReference type="ARBA" id="ARBA00022692"/>
    </source>
</evidence>
<dbReference type="InterPro" id="IPR001750">
    <property type="entry name" value="ND/Mrp_TM"/>
</dbReference>
<feature type="transmembrane region" description="Helical" evidence="8">
    <location>
        <begin position="12"/>
        <end position="28"/>
    </location>
</feature>